<feature type="chain" id="PRO_5045458834" evidence="1">
    <location>
        <begin position="41"/>
        <end position="119"/>
    </location>
</feature>
<reference evidence="4" key="1">
    <citation type="journal article" date="2019" name="Int. J. Syst. Evol. Microbiol.">
        <title>The Global Catalogue of Microorganisms (GCM) 10K type strain sequencing project: providing services to taxonomists for standard genome sequencing and annotation.</title>
        <authorList>
            <consortium name="The Broad Institute Genomics Platform"/>
            <consortium name="The Broad Institute Genome Sequencing Center for Infectious Disease"/>
            <person name="Wu L."/>
            <person name="Ma J."/>
        </authorList>
    </citation>
    <scope>NUCLEOTIDE SEQUENCE [LARGE SCALE GENOMIC DNA]</scope>
    <source>
        <strain evidence="4">TISTR 1906</strain>
    </source>
</reference>
<protein>
    <submittedName>
        <fullName evidence="3">PepSY domain-containing protein</fullName>
    </submittedName>
</protein>
<keyword evidence="4" id="KW-1185">Reference proteome</keyword>
<proteinExistence type="predicted"/>
<name>A0ABW5UKC6_9BURK</name>
<accession>A0ABW5UKC6</accession>
<evidence type="ECO:0000313" key="4">
    <source>
        <dbReference type="Proteomes" id="UP001597463"/>
    </source>
</evidence>
<comment type="caution">
    <text evidence="3">The sequence shown here is derived from an EMBL/GenBank/DDBJ whole genome shotgun (WGS) entry which is preliminary data.</text>
</comment>
<feature type="signal peptide" evidence="1">
    <location>
        <begin position="1"/>
        <end position="40"/>
    </location>
</feature>
<organism evidence="3 4">
    <name type="scientific">Comamonas terrae</name>
    <dbReference type="NCBI Taxonomy" id="673548"/>
    <lineage>
        <taxon>Bacteria</taxon>
        <taxon>Pseudomonadati</taxon>
        <taxon>Pseudomonadota</taxon>
        <taxon>Betaproteobacteria</taxon>
        <taxon>Burkholderiales</taxon>
        <taxon>Comamonadaceae</taxon>
        <taxon>Comamonas</taxon>
    </lineage>
</organism>
<dbReference type="Proteomes" id="UP001597463">
    <property type="component" value="Unassembled WGS sequence"/>
</dbReference>
<dbReference type="RefSeq" id="WP_066472220.1">
    <property type="nucleotide sequence ID" value="NZ_BCNT01000003.1"/>
</dbReference>
<gene>
    <name evidence="3" type="ORF">ACFSW6_03270</name>
</gene>
<keyword evidence="1" id="KW-0732">Signal</keyword>
<sequence>MTACPPSRLAPPTCRVRRLVQAAALACALLPSAWLQTAQAGSDDHELARQALQQGKILPLRTVMDRVEEQYRGQVIKVEFERDDGLFVYDIRLLQNDGKLVKLKLDARDGSLISMKRKN</sequence>
<dbReference type="InterPro" id="IPR025711">
    <property type="entry name" value="PepSY"/>
</dbReference>
<evidence type="ECO:0000256" key="1">
    <source>
        <dbReference type="SAM" id="SignalP"/>
    </source>
</evidence>
<evidence type="ECO:0000259" key="2">
    <source>
        <dbReference type="Pfam" id="PF03413"/>
    </source>
</evidence>
<dbReference type="EMBL" id="JBHUMV010000001">
    <property type="protein sequence ID" value="MFD2753094.1"/>
    <property type="molecule type" value="Genomic_DNA"/>
</dbReference>
<evidence type="ECO:0000313" key="3">
    <source>
        <dbReference type="EMBL" id="MFD2753094.1"/>
    </source>
</evidence>
<dbReference type="Gene3D" id="3.10.450.40">
    <property type="match status" value="1"/>
</dbReference>
<dbReference type="Pfam" id="PF03413">
    <property type="entry name" value="PepSY"/>
    <property type="match status" value="1"/>
</dbReference>
<feature type="domain" description="PepSY" evidence="2">
    <location>
        <begin position="62"/>
        <end position="115"/>
    </location>
</feature>